<sequence>MVEIFSFELAKARLRVNRAERSLNRSNELLDQGGGNVAVNLSLCDRIRSQQRRVAEARERLMKLNTIPRY</sequence>
<evidence type="ECO:0000256" key="1">
    <source>
        <dbReference type="SAM" id="Coils"/>
    </source>
</evidence>
<dbReference type="Proteomes" id="UP001366503">
    <property type="component" value="Unassembled WGS sequence"/>
</dbReference>
<evidence type="ECO:0000313" key="3">
    <source>
        <dbReference type="Proteomes" id="UP001366503"/>
    </source>
</evidence>
<dbReference type="EMBL" id="JAPYKO010000010">
    <property type="protein sequence ID" value="MEI9403554.1"/>
    <property type="molecule type" value="Genomic_DNA"/>
</dbReference>
<name>A0ABU8KFA6_9HYPH</name>
<proteinExistence type="predicted"/>
<evidence type="ECO:0000313" key="2">
    <source>
        <dbReference type="EMBL" id="MEI9403554.1"/>
    </source>
</evidence>
<reference evidence="2 3" key="1">
    <citation type="submission" date="2022-12" db="EMBL/GenBank/DDBJ databases">
        <authorList>
            <person name="Muema E."/>
        </authorList>
    </citation>
    <scope>NUCLEOTIDE SEQUENCE [LARGE SCALE GENOMIC DNA]</scope>
    <source>
        <strain evidence="3">1330</strain>
    </source>
</reference>
<keyword evidence="1" id="KW-0175">Coiled coil</keyword>
<gene>
    <name evidence="2" type="ORF">O7A05_15465</name>
</gene>
<keyword evidence="3" id="KW-1185">Reference proteome</keyword>
<dbReference type="RefSeq" id="WP_337093931.1">
    <property type="nucleotide sequence ID" value="NZ_JAPYKO010000010.1"/>
</dbReference>
<protein>
    <submittedName>
        <fullName evidence="2">Uncharacterized protein</fullName>
    </submittedName>
</protein>
<feature type="coiled-coil region" evidence="1">
    <location>
        <begin position="9"/>
        <end position="67"/>
    </location>
</feature>
<accession>A0ABU8KFA6</accession>
<comment type="caution">
    <text evidence="2">The sequence shown here is derived from an EMBL/GenBank/DDBJ whole genome shotgun (WGS) entry which is preliminary data.</text>
</comment>
<organism evidence="2 3">
    <name type="scientific">Mesorhizobium argentiipisi</name>
    <dbReference type="NCBI Taxonomy" id="3015175"/>
    <lineage>
        <taxon>Bacteria</taxon>
        <taxon>Pseudomonadati</taxon>
        <taxon>Pseudomonadota</taxon>
        <taxon>Alphaproteobacteria</taxon>
        <taxon>Hyphomicrobiales</taxon>
        <taxon>Phyllobacteriaceae</taxon>
        <taxon>Mesorhizobium</taxon>
    </lineage>
</organism>